<dbReference type="OrthoDB" id="3395095at2"/>
<dbReference type="InterPro" id="IPR009081">
    <property type="entry name" value="PP-bd_ACP"/>
</dbReference>
<keyword evidence="3" id="KW-1185">Reference proteome</keyword>
<organism evidence="2 3">
    <name type="scientific">Halostreptopolyspora alba</name>
    <dbReference type="NCBI Taxonomy" id="2487137"/>
    <lineage>
        <taxon>Bacteria</taxon>
        <taxon>Bacillati</taxon>
        <taxon>Actinomycetota</taxon>
        <taxon>Actinomycetes</taxon>
        <taxon>Streptosporangiales</taxon>
        <taxon>Nocardiopsidaceae</taxon>
        <taxon>Halostreptopolyspora</taxon>
    </lineage>
</organism>
<name>A0A3N0EIC8_9ACTN</name>
<gene>
    <name evidence="2" type="ORF">EFW17_02175</name>
</gene>
<sequence>MSLYSPFHIINTSSEISTSVVRPTRGELESFPERLERVRVDVRGDRRPAPVPFTGNGRERPLGFTQRRLPSVGIEAGRALPAQQTVRGIRVVDVSAQVSSALSEELDVPSGEIAPEKTLEELGVDSVAAVELGDVLQQRLGIRIGEDELNTQNTVAQVISVITGKVGAEHSGN</sequence>
<protein>
    <submittedName>
        <fullName evidence="2">Acyl carrier protein</fullName>
    </submittedName>
</protein>
<dbReference type="EMBL" id="RJMB01000001">
    <property type="protein sequence ID" value="RNL87633.1"/>
    <property type="molecule type" value="Genomic_DNA"/>
</dbReference>
<evidence type="ECO:0000259" key="1">
    <source>
        <dbReference type="PROSITE" id="PS50075"/>
    </source>
</evidence>
<dbReference type="AlphaFoldDB" id="A0A3N0EIC8"/>
<dbReference type="Pfam" id="PF00550">
    <property type="entry name" value="PP-binding"/>
    <property type="match status" value="1"/>
</dbReference>
<accession>A0A3N0EIC8</accession>
<dbReference type="InterPro" id="IPR036736">
    <property type="entry name" value="ACP-like_sf"/>
</dbReference>
<dbReference type="PROSITE" id="PS50075">
    <property type="entry name" value="CARRIER"/>
    <property type="match status" value="1"/>
</dbReference>
<dbReference type="Gene3D" id="1.10.1200.10">
    <property type="entry name" value="ACP-like"/>
    <property type="match status" value="1"/>
</dbReference>
<proteinExistence type="predicted"/>
<dbReference type="SUPFAM" id="SSF47336">
    <property type="entry name" value="ACP-like"/>
    <property type="match status" value="1"/>
</dbReference>
<feature type="domain" description="Carrier" evidence="1">
    <location>
        <begin position="92"/>
        <end position="166"/>
    </location>
</feature>
<comment type="caution">
    <text evidence="2">The sequence shown here is derived from an EMBL/GenBank/DDBJ whole genome shotgun (WGS) entry which is preliminary data.</text>
</comment>
<reference evidence="2 3" key="1">
    <citation type="submission" date="2018-11" db="EMBL/GenBank/DDBJ databases">
        <title>The genome draft of YIM 96095.</title>
        <authorList>
            <person name="Tang S.-K."/>
            <person name="Chunyu W.-X."/>
            <person name="Feng Y.-Z."/>
        </authorList>
    </citation>
    <scope>NUCLEOTIDE SEQUENCE [LARGE SCALE GENOMIC DNA]</scope>
    <source>
        <strain evidence="2 3">YIM 96095</strain>
    </source>
</reference>
<evidence type="ECO:0000313" key="3">
    <source>
        <dbReference type="Proteomes" id="UP000269198"/>
    </source>
</evidence>
<dbReference type="Proteomes" id="UP000269198">
    <property type="component" value="Unassembled WGS sequence"/>
</dbReference>
<evidence type="ECO:0000313" key="2">
    <source>
        <dbReference type="EMBL" id="RNL87633.1"/>
    </source>
</evidence>